<name>A0ABP7P2H7_9SPHI</name>
<sequence>MTTLYAQKQTSIHIPENEIGTITFSSKVPIKNIGIFIYDGFNTLDAMGPYHILSQIVGSKVFFISKRKGLVRNQTGMEVKVEKSIDEVNHLDILVIPGGARETYLHTKDQSLLDWIKRIDKGSVYTGGVCTGGWILGATGLLKGRNVTTNWYRAEEIMKKYGANFKPERYVRDGKYWTSAGVTAGMDMSLAIVNDLMGNQYTQAVMLDLEYDPKPPIDGGSIEKTTPEVKRFMNRLYDGIFTPVMK</sequence>
<dbReference type="CDD" id="cd03139">
    <property type="entry name" value="GATase1_PfpI_2"/>
    <property type="match status" value="1"/>
</dbReference>
<dbReference type="InterPro" id="IPR052158">
    <property type="entry name" value="INH-QAR"/>
</dbReference>
<evidence type="ECO:0000259" key="1">
    <source>
        <dbReference type="Pfam" id="PF01965"/>
    </source>
</evidence>
<keyword evidence="3" id="KW-1185">Reference proteome</keyword>
<dbReference type="InterPro" id="IPR029062">
    <property type="entry name" value="Class_I_gatase-like"/>
</dbReference>
<organism evidence="2 3">
    <name type="scientific">Pedobacter ginsengiterrae</name>
    <dbReference type="NCBI Taxonomy" id="871696"/>
    <lineage>
        <taxon>Bacteria</taxon>
        <taxon>Pseudomonadati</taxon>
        <taxon>Bacteroidota</taxon>
        <taxon>Sphingobacteriia</taxon>
        <taxon>Sphingobacteriales</taxon>
        <taxon>Sphingobacteriaceae</taxon>
        <taxon>Pedobacter</taxon>
    </lineage>
</organism>
<feature type="domain" description="DJ-1/PfpI" evidence="1">
    <location>
        <begin position="32"/>
        <end position="194"/>
    </location>
</feature>
<accession>A0ABP7P2H7</accession>
<evidence type="ECO:0000313" key="3">
    <source>
        <dbReference type="Proteomes" id="UP001501081"/>
    </source>
</evidence>
<proteinExistence type="predicted"/>
<evidence type="ECO:0000313" key="2">
    <source>
        <dbReference type="EMBL" id="GAA3958487.1"/>
    </source>
</evidence>
<dbReference type="Gene3D" id="3.40.50.880">
    <property type="match status" value="1"/>
</dbReference>
<reference evidence="3" key="1">
    <citation type="journal article" date="2019" name="Int. J. Syst. Evol. Microbiol.">
        <title>The Global Catalogue of Microorganisms (GCM) 10K type strain sequencing project: providing services to taxonomists for standard genome sequencing and annotation.</title>
        <authorList>
            <consortium name="The Broad Institute Genomics Platform"/>
            <consortium name="The Broad Institute Genome Sequencing Center for Infectious Disease"/>
            <person name="Wu L."/>
            <person name="Ma J."/>
        </authorList>
    </citation>
    <scope>NUCLEOTIDE SEQUENCE [LARGE SCALE GENOMIC DNA]</scope>
    <source>
        <strain evidence="3">JCM 17338</strain>
    </source>
</reference>
<protein>
    <submittedName>
        <fullName evidence="2">DJ-1/PfpI family protein</fullName>
    </submittedName>
</protein>
<dbReference type="PANTHER" id="PTHR43130">
    <property type="entry name" value="ARAC-FAMILY TRANSCRIPTIONAL REGULATOR"/>
    <property type="match status" value="1"/>
</dbReference>
<dbReference type="Pfam" id="PF01965">
    <property type="entry name" value="DJ-1_PfpI"/>
    <property type="match status" value="1"/>
</dbReference>
<dbReference type="SUPFAM" id="SSF52317">
    <property type="entry name" value="Class I glutamine amidotransferase-like"/>
    <property type="match status" value="1"/>
</dbReference>
<dbReference type="InterPro" id="IPR002818">
    <property type="entry name" value="DJ-1/PfpI"/>
</dbReference>
<gene>
    <name evidence="2" type="ORF">GCM10022246_10070</name>
</gene>
<dbReference type="EMBL" id="BAABAK010000004">
    <property type="protein sequence ID" value="GAA3958487.1"/>
    <property type="molecule type" value="Genomic_DNA"/>
</dbReference>
<comment type="caution">
    <text evidence="2">The sequence shown here is derived from an EMBL/GenBank/DDBJ whole genome shotgun (WGS) entry which is preliminary data.</text>
</comment>
<dbReference type="PANTHER" id="PTHR43130:SF2">
    <property type="entry name" value="DJ-1_PFPI DOMAIN-CONTAINING PROTEIN"/>
    <property type="match status" value="1"/>
</dbReference>
<dbReference type="Proteomes" id="UP001501081">
    <property type="component" value="Unassembled WGS sequence"/>
</dbReference>